<dbReference type="EMBL" id="KL198056">
    <property type="protein sequence ID" value="KDQ11726.1"/>
    <property type="molecule type" value="Genomic_DNA"/>
</dbReference>
<sequence length="74" mass="8605">MWSHRGPRVSRCLARRYIRTHRRSALSHRPPFSPPPPARHPTPKKPQQRPASFRSRAPPRSLLTAESRIRAHLS</sequence>
<dbReference type="InParanoid" id="A0A067MJI0"/>
<feature type="compositionally biased region" description="Low complexity" evidence="1">
    <location>
        <begin position="49"/>
        <end position="61"/>
    </location>
</feature>
<protein>
    <submittedName>
        <fullName evidence="2">Uncharacterized protein</fullName>
    </submittedName>
</protein>
<accession>A0A067MJI0</accession>
<feature type="compositionally biased region" description="Pro residues" evidence="1">
    <location>
        <begin position="31"/>
        <end position="40"/>
    </location>
</feature>
<dbReference type="HOGENOM" id="CLU_2687480_0_0_1"/>
<keyword evidence="3" id="KW-1185">Reference proteome</keyword>
<dbReference type="AlphaFoldDB" id="A0A067MJI0"/>
<evidence type="ECO:0000313" key="3">
    <source>
        <dbReference type="Proteomes" id="UP000027195"/>
    </source>
</evidence>
<organism evidence="2 3">
    <name type="scientific">Botryobasidium botryosum (strain FD-172 SS1)</name>
    <dbReference type="NCBI Taxonomy" id="930990"/>
    <lineage>
        <taxon>Eukaryota</taxon>
        <taxon>Fungi</taxon>
        <taxon>Dikarya</taxon>
        <taxon>Basidiomycota</taxon>
        <taxon>Agaricomycotina</taxon>
        <taxon>Agaricomycetes</taxon>
        <taxon>Cantharellales</taxon>
        <taxon>Botryobasidiaceae</taxon>
        <taxon>Botryobasidium</taxon>
    </lineage>
</organism>
<proteinExistence type="predicted"/>
<gene>
    <name evidence="2" type="ORF">BOTBODRAFT_449999</name>
</gene>
<name>A0A067MJI0_BOTB1</name>
<dbReference type="Proteomes" id="UP000027195">
    <property type="component" value="Unassembled WGS sequence"/>
</dbReference>
<evidence type="ECO:0000313" key="2">
    <source>
        <dbReference type="EMBL" id="KDQ11726.1"/>
    </source>
</evidence>
<reference evidence="3" key="1">
    <citation type="journal article" date="2014" name="Proc. Natl. Acad. Sci. U.S.A.">
        <title>Extensive sampling of basidiomycete genomes demonstrates inadequacy of the white-rot/brown-rot paradigm for wood decay fungi.</title>
        <authorList>
            <person name="Riley R."/>
            <person name="Salamov A.A."/>
            <person name="Brown D.W."/>
            <person name="Nagy L.G."/>
            <person name="Floudas D."/>
            <person name="Held B.W."/>
            <person name="Levasseur A."/>
            <person name="Lombard V."/>
            <person name="Morin E."/>
            <person name="Otillar R."/>
            <person name="Lindquist E.A."/>
            <person name="Sun H."/>
            <person name="LaButti K.M."/>
            <person name="Schmutz J."/>
            <person name="Jabbour D."/>
            <person name="Luo H."/>
            <person name="Baker S.E."/>
            <person name="Pisabarro A.G."/>
            <person name="Walton J.D."/>
            <person name="Blanchette R.A."/>
            <person name="Henrissat B."/>
            <person name="Martin F."/>
            <person name="Cullen D."/>
            <person name="Hibbett D.S."/>
            <person name="Grigoriev I.V."/>
        </authorList>
    </citation>
    <scope>NUCLEOTIDE SEQUENCE [LARGE SCALE GENOMIC DNA]</scope>
    <source>
        <strain evidence="3">FD-172 SS1</strain>
    </source>
</reference>
<feature type="region of interest" description="Disordered" evidence="1">
    <location>
        <begin position="20"/>
        <end position="74"/>
    </location>
</feature>
<evidence type="ECO:0000256" key="1">
    <source>
        <dbReference type="SAM" id="MobiDB-lite"/>
    </source>
</evidence>